<dbReference type="InterPro" id="IPR013103">
    <property type="entry name" value="RVT_2"/>
</dbReference>
<dbReference type="Pfam" id="PF03732">
    <property type="entry name" value="Retrotrans_gag"/>
    <property type="match status" value="1"/>
</dbReference>
<dbReference type="InterPro" id="IPR012337">
    <property type="entry name" value="RNaseH-like_sf"/>
</dbReference>
<evidence type="ECO:0000259" key="4">
    <source>
        <dbReference type="PROSITE" id="PS50994"/>
    </source>
</evidence>
<dbReference type="SUPFAM" id="SSF53098">
    <property type="entry name" value="Ribonuclease H-like"/>
    <property type="match status" value="1"/>
</dbReference>
<evidence type="ECO:0000256" key="3">
    <source>
        <dbReference type="SAM" id="MobiDB-lite"/>
    </source>
</evidence>
<dbReference type="Pfam" id="PF13976">
    <property type="entry name" value="gag_pre-integrs"/>
    <property type="match status" value="1"/>
</dbReference>
<evidence type="ECO:0000256" key="1">
    <source>
        <dbReference type="ARBA" id="ARBA00022750"/>
    </source>
</evidence>
<dbReference type="CDD" id="cd01647">
    <property type="entry name" value="RT_LTR"/>
    <property type="match status" value="1"/>
</dbReference>
<comment type="caution">
    <text evidence="5">The sequence shown here is derived from an EMBL/GenBank/DDBJ whole genome shotgun (WGS) entry which is preliminary data.</text>
</comment>
<keyword evidence="1" id="KW-0378">Hydrolase</keyword>
<feature type="region of interest" description="Disordered" evidence="3">
    <location>
        <begin position="1371"/>
        <end position="1402"/>
    </location>
</feature>
<dbReference type="Gene3D" id="3.10.10.10">
    <property type="entry name" value="HIV Type 1 Reverse Transcriptase, subunit A, domain 1"/>
    <property type="match status" value="1"/>
</dbReference>
<evidence type="ECO:0000313" key="5">
    <source>
        <dbReference type="EMBL" id="GJS58246.1"/>
    </source>
</evidence>
<dbReference type="Gene3D" id="3.30.420.10">
    <property type="entry name" value="Ribonuclease H-like superfamily/Ribonuclease H"/>
    <property type="match status" value="1"/>
</dbReference>
<dbReference type="InterPro" id="IPR043128">
    <property type="entry name" value="Rev_trsase/Diguanyl_cyclase"/>
</dbReference>
<dbReference type="PROSITE" id="PS50994">
    <property type="entry name" value="INTEGRASE"/>
    <property type="match status" value="1"/>
</dbReference>
<dbReference type="Gene3D" id="3.30.70.270">
    <property type="match status" value="1"/>
</dbReference>
<dbReference type="InterPro" id="IPR036397">
    <property type="entry name" value="RNaseH_sf"/>
</dbReference>
<feature type="compositionally biased region" description="Polar residues" evidence="3">
    <location>
        <begin position="743"/>
        <end position="772"/>
    </location>
</feature>
<dbReference type="InterPro" id="IPR001584">
    <property type="entry name" value="Integrase_cat-core"/>
</dbReference>
<dbReference type="Pfam" id="PF07727">
    <property type="entry name" value="RVT_2"/>
    <property type="match status" value="1"/>
</dbReference>
<dbReference type="PANTHER" id="PTHR11439:SF495">
    <property type="entry name" value="REVERSE TRANSCRIPTASE, RNA-DEPENDENT DNA POLYMERASE-RELATED"/>
    <property type="match status" value="1"/>
</dbReference>
<organism evidence="5 6">
    <name type="scientific">Tanacetum coccineum</name>
    <dbReference type="NCBI Taxonomy" id="301880"/>
    <lineage>
        <taxon>Eukaryota</taxon>
        <taxon>Viridiplantae</taxon>
        <taxon>Streptophyta</taxon>
        <taxon>Embryophyta</taxon>
        <taxon>Tracheophyta</taxon>
        <taxon>Spermatophyta</taxon>
        <taxon>Magnoliopsida</taxon>
        <taxon>eudicotyledons</taxon>
        <taxon>Gunneridae</taxon>
        <taxon>Pentapetalae</taxon>
        <taxon>asterids</taxon>
        <taxon>campanulids</taxon>
        <taxon>Asterales</taxon>
        <taxon>Asteraceae</taxon>
        <taxon>Asteroideae</taxon>
        <taxon>Anthemideae</taxon>
        <taxon>Anthemidinae</taxon>
        <taxon>Tanacetum</taxon>
    </lineage>
</organism>
<feature type="region of interest" description="Disordered" evidence="3">
    <location>
        <begin position="743"/>
        <end position="794"/>
    </location>
</feature>
<reference evidence="5" key="2">
    <citation type="submission" date="2022-01" db="EMBL/GenBank/DDBJ databases">
        <authorList>
            <person name="Yamashiro T."/>
            <person name="Shiraishi A."/>
            <person name="Satake H."/>
            <person name="Nakayama K."/>
        </authorList>
    </citation>
    <scope>NUCLEOTIDE SEQUENCE</scope>
</reference>
<evidence type="ECO:0000313" key="6">
    <source>
        <dbReference type="Proteomes" id="UP001151760"/>
    </source>
</evidence>
<feature type="coiled-coil region" evidence="2">
    <location>
        <begin position="2412"/>
        <end position="2451"/>
    </location>
</feature>
<dbReference type="InterPro" id="IPR005162">
    <property type="entry name" value="Retrotrans_gag_dom"/>
</dbReference>
<dbReference type="Pfam" id="PF24626">
    <property type="entry name" value="SH3_Tf2-1"/>
    <property type="match status" value="1"/>
</dbReference>
<dbReference type="Pfam" id="PF00665">
    <property type="entry name" value="rve"/>
    <property type="match status" value="1"/>
</dbReference>
<dbReference type="InterPro" id="IPR043502">
    <property type="entry name" value="DNA/RNA_pol_sf"/>
</dbReference>
<dbReference type="InterPro" id="IPR000477">
    <property type="entry name" value="RT_dom"/>
</dbReference>
<dbReference type="EMBL" id="BQNB010009065">
    <property type="protein sequence ID" value="GJS58246.1"/>
    <property type="molecule type" value="Genomic_DNA"/>
</dbReference>
<accession>A0ABQ4X004</accession>
<feature type="compositionally biased region" description="Acidic residues" evidence="3">
    <location>
        <begin position="2306"/>
        <end position="2317"/>
    </location>
</feature>
<proteinExistence type="predicted"/>
<dbReference type="Pfam" id="PF17919">
    <property type="entry name" value="RT_RNaseH_2"/>
    <property type="match status" value="1"/>
</dbReference>
<feature type="region of interest" description="Disordered" evidence="3">
    <location>
        <begin position="2268"/>
        <end position="2321"/>
    </location>
</feature>
<keyword evidence="1" id="KW-0645">Protease</keyword>
<feature type="compositionally biased region" description="Low complexity" evidence="3">
    <location>
        <begin position="2734"/>
        <end position="2763"/>
    </location>
</feature>
<feature type="compositionally biased region" description="Polar residues" evidence="3">
    <location>
        <begin position="1376"/>
        <end position="1402"/>
    </location>
</feature>
<dbReference type="InterPro" id="IPR054722">
    <property type="entry name" value="PolX-like_BBD"/>
</dbReference>
<feature type="coiled-coil region" evidence="2">
    <location>
        <begin position="575"/>
        <end position="609"/>
    </location>
</feature>
<dbReference type="Pfam" id="PF25597">
    <property type="entry name" value="SH3_retrovirus"/>
    <property type="match status" value="1"/>
</dbReference>
<keyword evidence="6" id="KW-1185">Reference proteome</keyword>
<feature type="compositionally biased region" description="Polar residues" evidence="3">
    <location>
        <begin position="782"/>
        <end position="794"/>
    </location>
</feature>
<feature type="domain" description="Integrase catalytic" evidence="4">
    <location>
        <begin position="1112"/>
        <end position="1300"/>
    </location>
</feature>
<feature type="region of interest" description="Disordered" evidence="3">
    <location>
        <begin position="2723"/>
        <end position="2767"/>
    </location>
</feature>
<dbReference type="InterPro" id="IPR057670">
    <property type="entry name" value="SH3_retrovirus"/>
</dbReference>
<dbReference type="Proteomes" id="UP001151760">
    <property type="component" value="Unassembled WGS sequence"/>
</dbReference>
<keyword evidence="2" id="KW-0175">Coiled coil</keyword>
<dbReference type="SUPFAM" id="SSF56672">
    <property type="entry name" value="DNA/RNA polymerases"/>
    <property type="match status" value="2"/>
</dbReference>
<feature type="coiled-coil region" evidence="2">
    <location>
        <begin position="289"/>
        <end position="316"/>
    </location>
</feature>
<dbReference type="Pfam" id="PF00078">
    <property type="entry name" value="RVT_1"/>
    <property type="match status" value="1"/>
</dbReference>
<keyword evidence="1" id="KW-0064">Aspartyl protease</keyword>
<sequence>MLDRTDFESWQQRIRLYCLGKDNGENIMKSIDEGPFKMGTFRETISEGLVVPWGLLHNSNVDQLHAHLQTFMNEHALKSFDAYNANTDPLALVASQSVNSASLSTLNLHTHHSVLYSTSVSPYQSSQFSSHPGILTTNNQLRTSSNPRQQCSHLDGKVDCGYRFREDKLLCGSEQQENTHCQIASHGQSLKEWPQMHSLRSNDWKLSRILNFCSTKDVPDIVLCLTNNYPSDALQHCNIALTTELDRYKEEVKDLKEKQNVENSFSGSNEQFAEIVHLKQNLFEQVQEKDCLIKTVSELKNKLKFEENRNIEREIELEKKIKQLDNIIFKRGQSAQTVPRESKPKLYDVPDSDETLELSEKSRSKMLLKEQDPFGENERLLAQAIDTDIVKTVVNLSVNACGETVTECQKCLELETELVKKKDFVDKETYDKLCKCFTTLEKHCITLEADSQLNQEIFQQENSVLNQNAPSFTQLFELSELKAQSQAKDTVIVKLKEQIKSLKGNGEDSSVKMDMDEIETLNIELEHRVTKLVTENEHLKQTYKQLYDSIKPKRVQSKEQCDALIKQVNIKSGEISDLNAKLQEQGLVIAALKNELRKLKGKAIDNKETVTHSVDPNVSKDNMEPITPKLLNKRTAHSSYIKHTQEEALVLRDIVEHVKANYPQDPLLESAFRYTKVIQDLLSHISRSCPSINNCGPQLIEVIPRKTDKKVRFAESLTSKEHTKPVSTSNIVSNKRVLHSTGVRLSTSASGSQPSGNTKNDRILQTPSSNSKNKVEAHPRNVKSSLNKRNGTVNVTGSAVVQNLKKQDNTDYVCINRNDCISSDNLCVSKSLNVVKSRAKSKKHKSKKDSWKPTGKVFTQIGYIWRPTGRTFTIVGNACPLTRITTTNEVPSRKPIVLDSESPKPVVKLVYSRKPRKNTNTESVSKTKVVQIVLWYLDSGCSKHMTGDRSQLTNFVSKFLGTVKFGNDQVAKIMGFGDYQIGNVTISRVYYVEGLGHNLFSVGQFCDSNLEVAFRQHTCFIRNLEGVDLLTGSRGDNLYTLSLGNMMASSPICLLSKASKTKSWLWHRRLSHLNFGSINHLARHGLVRGLPKLKFEKDHLCSACALGKSSKKPHKPKSEDTNQEKLYLLHMDLCGPMRVASVNGKKYILVIVDDYSRFTWVKCLRSKDEAPVFIINFLKMIQVRLKETVRRIRTDNGTEFVNQTLREYYEKVGISHETSVARSPQQNGVVERRNRTLIEAARTMLIYAKAPLFLNGAEAADIGIFIGYAPTKKAFRIYNRRTRRIIETIHVDFDELTAMASEHSSSGPALHEMTPVSISSGLVPNPSPSTPFVPPSRSDWDLLFQPMFDESPNVDLQAPEVIAPIPEAVAPEHAVSTGSPSSTTVDQDAPSPSNSHTPQETQTPIISHDVEEDNHDIEVAHMGNDPYFGIPIPEVTSDQSSSSVIIHTIVPPDHHISEHNSKWTKDHPLENIIGALDRPVSTRLQLHEQALFCYYDAFLTSVEPKNYKEALTQACWIEAMQEELHEFERLEVWELVPPPDKAFVISLKWIYKVKLDELGGILKNKARLVARGYRQEEGIDFEESFAPVARLEAIRIFLAFAAHMNMVIYQMDVKTAFLNALYGLKQAPRAWYDMLSSFLISNDFSKGSVDPTLFIRREGNELILVQIYVDDIIFAASTPELCDLFAKIMCSKFKMSMMGKISFFLGLQISQSPRGIFINQSKYALESLKKYGYESCDPVDTPMVEKSKLDEDKEGKAVDPSHYRGMIGTLLYLTASRPDLQFAICMCARYQARPTEKHLNAVKRIFRYLKGTVHRGLWYLKDSSFALTAFADADHAGCQDTRHSTSGSIQLLGDRLVSWSSKRQKSAAISSTEAEYIALSGCCAQVLWMRSQLTDYGFGFNKIPMYCDNKSAIALCCNNVQHSRSKHIDIRFHFIKEHVENGVIELYFVNTEYNCRMGKRCEKNYSSVRRYVADPDNAYPKRSITKLILKGAVIFDVVSYQFRCALNISKLIKKRIQAARDRQKSLADWNRKPMEFQVGDMVMLKVSPWKGVIHFSKQGKLNPRYIGPFKVLAKVRTIAYRLELPDQLSRVHSTFHVSNFKKCYADEPLVISLDEIQIDDKLNFIEESIEIMDREVKQLKQSRIPIVKVKCKYVTRNTRKGRKNEENTSSYEGLWRNTNDNVMPMSHPSQHYGVTWLISYAVTYFMPTTWKALSALYSITLYKGQCIEGLKENIFFGSMNEDPHEHSSNITDIIDLFHSPKIIMANLPPPNNDPNVPEGEHAPAPEHAPISPNPAPIQPNDYLANNDEEPKEEEEPIPEQAPAAPVGFAPQWIGKGSSATIFNPALCKVYSPGPMVNDPNTLYSRFKTLTKQMWDMFRVESSSSKRLEGNDMRMDSFDDDLIALDSTFREQIQEMKKLMVGLNEQFQKIQERDLRAKNEMLRIMLRAANEKAKYNHMEAKRYRETPYDPSTNTTSHPRHVDPYVMVRDNAVHADATSDRGGESVDTTAVVRVTMPLKTRSPTNPQPPLTQVAIDQLVRNGIEAAIRAERERVREEATRAGGPAGGLAAVPVAQEYTFTGFMKCGPTQFHGTKGAVGLCRWFEKMESTFRIRLKVANGWSWTEVKQMMIDEFCPAEEVQRLEDELRHLKLWDMNIDAYTERFNELALLCPDAIRNEKKKVELYIKRLPEIIKGETTSSRPAMLNDAVRMVHTLMEKKIKAKNEGIVEGKKKRWENNNQGGNNNRNNNDNHNNNNNRNNHGNYCDNNHHNLYNQRRQEGARAMTAAQNNVVDQGGPAPKCGNATGQAYAIRDADQGQGLNVVTIDLMPIELGTFDVLFGMDWLVKNDALIVYGKKEVYIPVKGLPKPRQVVFRIELVPGAAPVARTPYRLAPSEMKELSDQLEESEKGFIRPSSSPWGAPVLFVKKKDRSFLPSAVQINQCPVVFMDLMNRVCKPYLDKFVIVFINDILIYSKSKEDHEEHLKIILGLLTKEKLYAKFSKCDFWLDSVQFLSHVIDSKGIHINPSKIEAIKNWTAPTTPTEGEDDEEAFQMLKHKLCSAPILALPKGSKDFVVYCDAPIKGFGPVLMQRDKVITYASHQLKKHEENYTTHDLELGAVVFAL</sequence>
<dbReference type="InterPro" id="IPR025724">
    <property type="entry name" value="GAG-pre-integrase_dom"/>
</dbReference>
<reference evidence="5" key="1">
    <citation type="journal article" date="2022" name="Int. J. Mol. Sci.">
        <title>Draft Genome of Tanacetum Coccineum: Genomic Comparison of Closely Related Tanacetum-Family Plants.</title>
        <authorList>
            <person name="Yamashiro T."/>
            <person name="Shiraishi A."/>
            <person name="Nakayama K."/>
            <person name="Satake H."/>
        </authorList>
    </citation>
    <scope>NUCLEOTIDE SEQUENCE</scope>
</reference>
<dbReference type="CDD" id="cd09272">
    <property type="entry name" value="RNase_HI_RT_Ty1"/>
    <property type="match status" value="1"/>
</dbReference>
<dbReference type="InterPro" id="IPR041577">
    <property type="entry name" value="RT_RNaseH_2"/>
</dbReference>
<gene>
    <name evidence="5" type="ORF">Tco_0653030</name>
</gene>
<dbReference type="Pfam" id="PF22936">
    <property type="entry name" value="Pol_BBD"/>
    <property type="match status" value="1"/>
</dbReference>
<dbReference type="InterPro" id="IPR056924">
    <property type="entry name" value="SH3_Tf2-1"/>
</dbReference>
<evidence type="ECO:0000256" key="2">
    <source>
        <dbReference type="SAM" id="Coils"/>
    </source>
</evidence>
<protein>
    <submittedName>
        <fullName evidence="5">Retrovirus-related pol polyprotein from transposon TNT 1-94</fullName>
    </submittedName>
</protein>
<name>A0ABQ4X004_9ASTR</name>
<dbReference type="PANTHER" id="PTHR11439">
    <property type="entry name" value="GAG-POL-RELATED RETROTRANSPOSON"/>
    <property type="match status" value="1"/>
</dbReference>